<name>A0A6A7A9Y5_9PLEO</name>
<organism evidence="1 2">
    <name type="scientific">Ophiobolus disseminans</name>
    <dbReference type="NCBI Taxonomy" id="1469910"/>
    <lineage>
        <taxon>Eukaryota</taxon>
        <taxon>Fungi</taxon>
        <taxon>Dikarya</taxon>
        <taxon>Ascomycota</taxon>
        <taxon>Pezizomycotina</taxon>
        <taxon>Dothideomycetes</taxon>
        <taxon>Pleosporomycetidae</taxon>
        <taxon>Pleosporales</taxon>
        <taxon>Pleosporineae</taxon>
        <taxon>Phaeosphaeriaceae</taxon>
        <taxon>Ophiobolus</taxon>
    </lineage>
</organism>
<accession>A0A6A7A9Y5</accession>
<gene>
    <name evidence="1" type="ORF">CC86DRAFT_367855</name>
</gene>
<dbReference type="EMBL" id="MU006220">
    <property type="protein sequence ID" value="KAF2829963.1"/>
    <property type="molecule type" value="Genomic_DNA"/>
</dbReference>
<dbReference type="AlphaFoldDB" id="A0A6A7A9Y5"/>
<proteinExistence type="predicted"/>
<dbReference type="Proteomes" id="UP000799424">
    <property type="component" value="Unassembled WGS sequence"/>
</dbReference>
<sequence length="336" mass="38595">MNIFSHEIPDGMLSQLLALSPPEDPVAYGHYVKEMMHKTFNLTLREPRSDPTWDRRFNAFTTRVYHEIVRIASMPSGHRTALHLSLDLELDVLCTHTTHPSKHCVQLHDDIHDDLSRMLKAVARRPDRPFLALASASRKLKTEMLRVPCSAVQWLPPDNNACEFNIPIPTLDLLQRHAYFEIQHTVQLAVGKRLPSELTRLIVEEAVKEECQMSDPRVLVLAHHALPKRGKALMCLIPFRHDTRGWHEGFDGGQQTRCGRDFRYTFNTPHEKSLPVIPYSISSFSDLENAAEMEAEYYQTDRLLLSGYYSFNLFVCECRSSSAKLRNSVEGIDKQF</sequence>
<reference evidence="1" key="1">
    <citation type="journal article" date="2020" name="Stud. Mycol.">
        <title>101 Dothideomycetes genomes: a test case for predicting lifestyles and emergence of pathogens.</title>
        <authorList>
            <person name="Haridas S."/>
            <person name="Albert R."/>
            <person name="Binder M."/>
            <person name="Bloem J."/>
            <person name="Labutti K."/>
            <person name="Salamov A."/>
            <person name="Andreopoulos B."/>
            <person name="Baker S."/>
            <person name="Barry K."/>
            <person name="Bills G."/>
            <person name="Bluhm B."/>
            <person name="Cannon C."/>
            <person name="Castanera R."/>
            <person name="Culley D."/>
            <person name="Daum C."/>
            <person name="Ezra D."/>
            <person name="Gonzalez J."/>
            <person name="Henrissat B."/>
            <person name="Kuo A."/>
            <person name="Liang C."/>
            <person name="Lipzen A."/>
            <person name="Lutzoni F."/>
            <person name="Magnuson J."/>
            <person name="Mondo S."/>
            <person name="Nolan M."/>
            <person name="Ohm R."/>
            <person name="Pangilinan J."/>
            <person name="Park H.-J."/>
            <person name="Ramirez L."/>
            <person name="Alfaro M."/>
            <person name="Sun H."/>
            <person name="Tritt A."/>
            <person name="Yoshinaga Y."/>
            <person name="Zwiers L.-H."/>
            <person name="Turgeon B."/>
            <person name="Goodwin S."/>
            <person name="Spatafora J."/>
            <person name="Crous P."/>
            <person name="Grigoriev I."/>
        </authorList>
    </citation>
    <scope>NUCLEOTIDE SEQUENCE</scope>
    <source>
        <strain evidence="1">CBS 113818</strain>
    </source>
</reference>
<protein>
    <submittedName>
        <fullName evidence="1">Uncharacterized protein</fullName>
    </submittedName>
</protein>
<evidence type="ECO:0000313" key="1">
    <source>
        <dbReference type="EMBL" id="KAF2829963.1"/>
    </source>
</evidence>
<evidence type="ECO:0000313" key="2">
    <source>
        <dbReference type="Proteomes" id="UP000799424"/>
    </source>
</evidence>
<keyword evidence="2" id="KW-1185">Reference proteome</keyword>
<dbReference type="OrthoDB" id="3799439at2759"/>